<dbReference type="Gene3D" id="3.90.79.10">
    <property type="entry name" value="Nucleoside Triphosphate Pyrophosphohydrolase"/>
    <property type="match status" value="1"/>
</dbReference>
<reference evidence="2 3" key="1">
    <citation type="journal article" date="2016" name="Nat. Commun.">
        <title>Thousands of microbial genomes shed light on interconnected biogeochemical processes in an aquifer system.</title>
        <authorList>
            <person name="Anantharaman K."/>
            <person name="Brown C.T."/>
            <person name="Hug L.A."/>
            <person name="Sharon I."/>
            <person name="Castelle C.J."/>
            <person name="Probst A.J."/>
            <person name="Thomas B.C."/>
            <person name="Singh A."/>
            <person name="Wilkins M.J."/>
            <person name="Karaoz U."/>
            <person name="Brodie E.L."/>
            <person name="Williams K.H."/>
            <person name="Hubbard S.S."/>
            <person name="Banfield J.F."/>
        </authorList>
    </citation>
    <scope>NUCLEOTIDE SEQUENCE [LARGE SCALE GENOMIC DNA]</scope>
</reference>
<dbReference type="InterPro" id="IPR015797">
    <property type="entry name" value="NUDIX_hydrolase-like_dom_sf"/>
</dbReference>
<sequence>MFWNSSFFNFRRNLAMAKAVFHVGVFGIPAKLVNGVVRIKVNVRGDEAEQTRQWGLAKLTPVPGISIIDCPGGAVKPGDKSMEEALRREIAEETGGCELELLGEFSQAFQFMSEGTLEKPADLAFWCPIRLIGEPKPSAEASAHPWISMAEFEAETPYRCVSGLGNKGRTGRMMRAALKWFETRWGDAKIFS</sequence>
<accession>A0A1G2IFM3</accession>
<dbReference type="AlphaFoldDB" id="A0A1G2IFM3"/>
<feature type="domain" description="Nudix hydrolase" evidence="1">
    <location>
        <begin position="69"/>
        <end position="152"/>
    </location>
</feature>
<dbReference type="SUPFAM" id="SSF55811">
    <property type="entry name" value="Nudix"/>
    <property type="match status" value="1"/>
</dbReference>
<organism evidence="2 3">
    <name type="scientific">Candidatus Staskawiczbacteria bacterium RIFCSPLOWO2_01_FULL_38_12b</name>
    <dbReference type="NCBI Taxonomy" id="1802214"/>
    <lineage>
        <taxon>Bacteria</taxon>
        <taxon>Candidatus Staskawicziibacteriota</taxon>
    </lineage>
</organism>
<evidence type="ECO:0000259" key="1">
    <source>
        <dbReference type="Pfam" id="PF00293"/>
    </source>
</evidence>
<dbReference type="InterPro" id="IPR000086">
    <property type="entry name" value="NUDIX_hydrolase_dom"/>
</dbReference>
<protein>
    <recommendedName>
        <fullName evidence="1">Nudix hydrolase domain-containing protein</fullName>
    </recommendedName>
</protein>
<evidence type="ECO:0000313" key="3">
    <source>
        <dbReference type="Proteomes" id="UP000176774"/>
    </source>
</evidence>
<gene>
    <name evidence="2" type="ORF">A2908_00475</name>
</gene>
<dbReference type="Proteomes" id="UP000176774">
    <property type="component" value="Unassembled WGS sequence"/>
</dbReference>
<comment type="caution">
    <text evidence="2">The sequence shown here is derived from an EMBL/GenBank/DDBJ whole genome shotgun (WGS) entry which is preliminary data.</text>
</comment>
<dbReference type="Pfam" id="PF00293">
    <property type="entry name" value="NUDIX"/>
    <property type="match status" value="1"/>
</dbReference>
<dbReference type="EMBL" id="MHPA01000010">
    <property type="protein sequence ID" value="OGZ73565.1"/>
    <property type="molecule type" value="Genomic_DNA"/>
</dbReference>
<proteinExistence type="predicted"/>
<name>A0A1G2IFM3_9BACT</name>
<evidence type="ECO:0000313" key="2">
    <source>
        <dbReference type="EMBL" id="OGZ73565.1"/>
    </source>
</evidence>